<name>A0A5B7DW35_PORTR</name>
<dbReference type="AlphaFoldDB" id="A0A5B7DW35"/>
<dbReference type="Proteomes" id="UP000324222">
    <property type="component" value="Unassembled WGS sequence"/>
</dbReference>
<comment type="caution">
    <text evidence="1">The sequence shown here is derived from an EMBL/GenBank/DDBJ whole genome shotgun (WGS) entry which is preliminary data.</text>
</comment>
<evidence type="ECO:0000313" key="1">
    <source>
        <dbReference type="EMBL" id="MPC25628.1"/>
    </source>
</evidence>
<proteinExistence type="predicted"/>
<evidence type="ECO:0000313" key="2">
    <source>
        <dbReference type="Proteomes" id="UP000324222"/>
    </source>
</evidence>
<keyword evidence="2" id="KW-1185">Reference proteome</keyword>
<organism evidence="1 2">
    <name type="scientific">Portunus trituberculatus</name>
    <name type="common">Swimming crab</name>
    <name type="synonym">Neptunus trituberculatus</name>
    <dbReference type="NCBI Taxonomy" id="210409"/>
    <lineage>
        <taxon>Eukaryota</taxon>
        <taxon>Metazoa</taxon>
        <taxon>Ecdysozoa</taxon>
        <taxon>Arthropoda</taxon>
        <taxon>Crustacea</taxon>
        <taxon>Multicrustacea</taxon>
        <taxon>Malacostraca</taxon>
        <taxon>Eumalacostraca</taxon>
        <taxon>Eucarida</taxon>
        <taxon>Decapoda</taxon>
        <taxon>Pleocyemata</taxon>
        <taxon>Brachyura</taxon>
        <taxon>Eubrachyura</taxon>
        <taxon>Portunoidea</taxon>
        <taxon>Portunidae</taxon>
        <taxon>Portuninae</taxon>
        <taxon>Portunus</taxon>
    </lineage>
</organism>
<protein>
    <submittedName>
        <fullName evidence="1">Uncharacterized protein</fullName>
    </submittedName>
</protein>
<reference evidence="1 2" key="1">
    <citation type="submission" date="2019-05" db="EMBL/GenBank/DDBJ databases">
        <title>Another draft genome of Portunus trituberculatus and its Hox gene families provides insights of decapod evolution.</title>
        <authorList>
            <person name="Jeong J.-H."/>
            <person name="Song I."/>
            <person name="Kim S."/>
            <person name="Choi T."/>
            <person name="Kim D."/>
            <person name="Ryu S."/>
            <person name="Kim W."/>
        </authorList>
    </citation>
    <scope>NUCLEOTIDE SEQUENCE [LARGE SCALE GENOMIC DNA]</scope>
    <source>
        <tissue evidence="1">Muscle</tissue>
    </source>
</reference>
<gene>
    <name evidence="1" type="ORF">E2C01_018749</name>
</gene>
<sequence>MVECKGVCAKKLVFARFWKLWVLRKCRETFPFLKSAFKLSRSERVKHRTLKVMKPQRAAVCEEVSNTCHSFTLPRIYQALTREHWSEGVAEVDSGGHKHWTKGKR</sequence>
<dbReference type="EMBL" id="VSRR010001487">
    <property type="protein sequence ID" value="MPC25628.1"/>
    <property type="molecule type" value="Genomic_DNA"/>
</dbReference>
<accession>A0A5B7DW35</accession>